<reference evidence="3" key="1">
    <citation type="submission" date="2017-02" db="UniProtKB">
        <authorList>
            <consortium name="WormBaseParasite"/>
        </authorList>
    </citation>
    <scope>IDENTIFICATION</scope>
</reference>
<dbReference type="EMBL" id="UXUI01007333">
    <property type="protein sequence ID" value="VDD87035.1"/>
    <property type="molecule type" value="Genomic_DNA"/>
</dbReference>
<evidence type="ECO:0000313" key="3">
    <source>
        <dbReference type="WBParaSite" id="EVEC_0000247001-mRNA-1"/>
    </source>
</evidence>
<evidence type="ECO:0000313" key="2">
    <source>
        <dbReference type="Proteomes" id="UP000274131"/>
    </source>
</evidence>
<sequence length="177" mass="20265">MVSFNHRLGLSVDLDYSNGTEFANKIYGYLRANVTQLLYVCKQRRDFYLCMRDMYSSCVNQFYLLSLPGTTLTNVLDYVRVLAQLDFMCNAGFEEVVNQYGSLLGASNSQEYQKCQKDYGTSMGSKPEARCSNTNDFMKCAQQAFSKYCENKAAGWWICEDLRLSYANDCPDLRCNV</sequence>
<dbReference type="OrthoDB" id="5804428at2759"/>
<protein>
    <submittedName>
        <fullName evidence="3">Cpw-wpc domain-containing protein</fullName>
    </submittedName>
</protein>
<dbReference type="PANTHER" id="PTHR34311:SF1">
    <property type="entry name" value="NEMATODE SPECIFIC PEPTIDE FAMILY-RELATED"/>
    <property type="match status" value="1"/>
</dbReference>
<dbReference type="PANTHER" id="PTHR34311">
    <property type="entry name" value="PROTEIN CBG21698-RELATED"/>
    <property type="match status" value="1"/>
</dbReference>
<name>A0A0N4UY31_ENTVE</name>
<dbReference type="Proteomes" id="UP000274131">
    <property type="component" value="Unassembled WGS sequence"/>
</dbReference>
<evidence type="ECO:0000313" key="1">
    <source>
        <dbReference type="EMBL" id="VDD87035.1"/>
    </source>
</evidence>
<reference evidence="1 2" key="2">
    <citation type="submission" date="2018-10" db="EMBL/GenBank/DDBJ databases">
        <authorList>
            <consortium name="Pathogen Informatics"/>
        </authorList>
    </citation>
    <scope>NUCLEOTIDE SEQUENCE [LARGE SCALE GENOMIC DNA]</scope>
</reference>
<keyword evidence="2" id="KW-1185">Reference proteome</keyword>
<accession>A0A0N4UY31</accession>
<dbReference type="AlphaFoldDB" id="A0A0N4UY31"/>
<dbReference type="WBParaSite" id="EVEC_0000247001-mRNA-1">
    <property type="protein sequence ID" value="EVEC_0000247001-mRNA-1"/>
    <property type="gene ID" value="EVEC_0000247001"/>
</dbReference>
<proteinExistence type="predicted"/>
<gene>
    <name evidence="1" type="ORF">EVEC_LOCUS2178</name>
</gene>
<organism evidence="3">
    <name type="scientific">Enterobius vermicularis</name>
    <name type="common">Human pinworm</name>
    <dbReference type="NCBI Taxonomy" id="51028"/>
    <lineage>
        <taxon>Eukaryota</taxon>
        <taxon>Metazoa</taxon>
        <taxon>Ecdysozoa</taxon>
        <taxon>Nematoda</taxon>
        <taxon>Chromadorea</taxon>
        <taxon>Rhabditida</taxon>
        <taxon>Spirurina</taxon>
        <taxon>Oxyuridomorpha</taxon>
        <taxon>Oxyuroidea</taxon>
        <taxon>Oxyuridae</taxon>
        <taxon>Enterobius</taxon>
    </lineage>
</organism>